<name>A0A9X1FCV1_9FLAO</name>
<dbReference type="AlphaFoldDB" id="A0A9X1FCV1"/>
<keyword evidence="2" id="KW-1185">Reference proteome</keyword>
<organism evidence="1 2">
    <name type="scientific">Winogradskyella luteola</name>
    <dbReference type="NCBI Taxonomy" id="2828330"/>
    <lineage>
        <taxon>Bacteria</taxon>
        <taxon>Pseudomonadati</taxon>
        <taxon>Bacteroidota</taxon>
        <taxon>Flavobacteriia</taxon>
        <taxon>Flavobacteriales</taxon>
        <taxon>Flavobacteriaceae</taxon>
        <taxon>Winogradskyella</taxon>
    </lineage>
</organism>
<comment type="caution">
    <text evidence="1">The sequence shown here is derived from an EMBL/GenBank/DDBJ whole genome shotgun (WGS) entry which is preliminary data.</text>
</comment>
<evidence type="ECO:0000313" key="1">
    <source>
        <dbReference type="EMBL" id="MBV7270663.1"/>
    </source>
</evidence>
<evidence type="ECO:0000313" key="2">
    <source>
        <dbReference type="Proteomes" id="UP001138894"/>
    </source>
</evidence>
<gene>
    <name evidence="1" type="ORF">KCG49_15850</name>
</gene>
<dbReference type="RefSeq" id="WP_218547902.1">
    <property type="nucleotide sequence ID" value="NZ_JAGSPD010000021.1"/>
</dbReference>
<proteinExistence type="predicted"/>
<protein>
    <submittedName>
        <fullName evidence="1">Uncharacterized protein</fullName>
    </submittedName>
</protein>
<reference evidence="1" key="1">
    <citation type="submission" date="2021-04" db="EMBL/GenBank/DDBJ databases">
        <authorList>
            <person name="Pira H."/>
            <person name="Risdian C."/>
            <person name="Wink J."/>
        </authorList>
    </citation>
    <scope>NUCLEOTIDE SEQUENCE</scope>
    <source>
        <strain evidence="1">WHY3</strain>
    </source>
</reference>
<sequence>MVYKGGVLIVGSLLWERSEIRSKWRRESLRITNRVNIKAPIRYGRISESRYDTYTMVLSSKCNSKNDIGRAVFVPFLNDRLSIERIIEESKFMIDAERNKVKDFNRLNWGWGCVGIVINPKHFKNDELKNLLNTWSENYSRGFDPQQYKIGDEVPIINSGGVLNITWDNKIDDYDFFIATVTKPNVKAYPTEEVIANLMIENNYFDYFENNINNAISTFQDKNIELILKNNKNVK</sequence>
<dbReference type="Proteomes" id="UP001138894">
    <property type="component" value="Unassembled WGS sequence"/>
</dbReference>
<accession>A0A9X1FCV1</accession>
<dbReference type="EMBL" id="JAGSPD010000021">
    <property type="protein sequence ID" value="MBV7270663.1"/>
    <property type="molecule type" value="Genomic_DNA"/>
</dbReference>